<comment type="caution">
    <text evidence="1">The sequence shown here is derived from an EMBL/GenBank/DDBJ whole genome shotgun (WGS) entry which is preliminary data.</text>
</comment>
<evidence type="ECO:0000313" key="1">
    <source>
        <dbReference type="EMBL" id="KRY54724.1"/>
    </source>
</evidence>
<dbReference type="Proteomes" id="UP000054653">
    <property type="component" value="Unassembled WGS sequence"/>
</dbReference>
<dbReference type="AlphaFoldDB" id="A0A0V1CZT6"/>
<accession>A0A0V1CZT6</accession>
<name>A0A0V1CZT6_TRIBR</name>
<feature type="non-terminal residue" evidence="1">
    <location>
        <position position="1"/>
    </location>
</feature>
<proteinExistence type="predicted"/>
<dbReference type="OrthoDB" id="5920249at2759"/>
<dbReference type="EMBL" id="JYDI01000065">
    <property type="protein sequence ID" value="KRY54724.1"/>
    <property type="molecule type" value="Genomic_DNA"/>
</dbReference>
<keyword evidence="2" id="KW-1185">Reference proteome</keyword>
<organism evidence="1 2">
    <name type="scientific">Trichinella britovi</name>
    <name type="common">Parasitic roundworm</name>
    <dbReference type="NCBI Taxonomy" id="45882"/>
    <lineage>
        <taxon>Eukaryota</taxon>
        <taxon>Metazoa</taxon>
        <taxon>Ecdysozoa</taxon>
        <taxon>Nematoda</taxon>
        <taxon>Enoplea</taxon>
        <taxon>Dorylaimia</taxon>
        <taxon>Trichinellida</taxon>
        <taxon>Trichinellidae</taxon>
        <taxon>Trichinella</taxon>
    </lineage>
</organism>
<evidence type="ECO:0000313" key="2">
    <source>
        <dbReference type="Proteomes" id="UP000054653"/>
    </source>
</evidence>
<gene>
    <name evidence="1" type="ORF">T03_8659</name>
</gene>
<reference evidence="1 2" key="1">
    <citation type="submission" date="2015-01" db="EMBL/GenBank/DDBJ databases">
        <title>Evolution of Trichinella species and genotypes.</title>
        <authorList>
            <person name="Korhonen P.K."/>
            <person name="Edoardo P."/>
            <person name="Giuseppe L.R."/>
            <person name="Gasser R.B."/>
        </authorList>
    </citation>
    <scope>NUCLEOTIDE SEQUENCE [LARGE SCALE GENOMIC DNA]</scope>
    <source>
        <strain evidence="1">ISS120</strain>
    </source>
</reference>
<protein>
    <submittedName>
        <fullName evidence="1">Uncharacterized protein</fullName>
    </submittedName>
</protein>
<sequence length="162" mass="18547">LLLHCNPVEGCLQRYKLITFVMETKYVFCFVLVKRHLSSFPLTCSSKNREVAQGQLPSVYNETPVEFLPGEGKPRRGIAMKMNKMFAVTPSGVETEKELKHSFQVVSRWKAVYNETPVEFIPEEGKTRRCIRLNINQMFSITPGNISLVSVHQTEPSWKVVI</sequence>